<dbReference type="Proteomes" id="UP000798662">
    <property type="component" value="Chromosome 3"/>
</dbReference>
<reference evidence="1" key="1">
    <citation type="submission" date="2019-11" db="EMBL/GenBank/DDBJ databases">
        <title>Nori genome reveals adaptations in red seaweeds to the harsh intertidal environment.</title>
        <authorList>
            <person name="Wang D."/>
            <person name="Mao Y."/>
        </authorList>
    </citation>
    <scope>NUCLEOTIDE SEQUENCE</scope>
    <source>
        <tissue evidence="1">Gametophyte</tissue>
    </source>
</reference>
<organism evidence="1 2">
    <name type="scientific">Pyropia yezoensis</name>
    <name type="common">Susabi-nori</name>
    <name type="synonym">Porphyra yezoensis</name>
    <dbReference type="NCBI Taxonomy" id="2788"/>
    <lineage>
        <taxon>Eukaryota</taxon>
        <taxon>Rhodophyta</taxon>
        <taxon>Bangiophyceae</taxon>
        <taxon>Bangiales</taxon>
        <taxon>Bangiaceae</taxon>
        <taxon>Pyropia</taxon>
    </lineage>
</organism>
<gene>
    <name evidence="1" type="ORF">I4F81_010731</name>
</gene>
<accession>A0ACC3CDH6</accession>
<evidence type="ECO:0000313" key="2">
    <source>
        <dbReference type="Proteomes" id="UP000798662"/>
    </source>
</evidence>
<dbReference type="EMBL" id="CM020620">
    <property type="protein sequence ID" value="KAK1868237.1"/>
    <property type="molecule type" value="Genomic_DNA"/>
</dbReference>
<comment type="caution">
    <text evidence="1">The sequence shown here is derived from an EMBL/GenBank/DDBJ whole genome shotgun (WGS) entry which is preliminary data.</text>
</comment>
<sequence>MAPSRILAAAAVVAVAAVGAAAGGVAEAAPAVGGGDGALAGWSVGRWVVVATARARWGGWAPGAPVDATSRQIPEDAPPNPPAEGDAAAATGAPSALVNTATLQAVPSVVPFRNSLLFANLFVEGTNFTDPINERIIGCSSRAEASGVAAGSWDLVNATRFTDSLLQAIYAVVVEDSHTGGFSLRWVEYVRSGGLAACAGLPDGSTAASVAPFDTRASVATPARTFGVWVPALLIGLAAVAAVLGIAGYALAHMRRHYEKADLADPDAPEFATVEEARDVERADSDDDDEDDSGYDSEQEILPVGGSASGGSGSDARAAPAVAAVATDVDAVGVAPT</sequence>
<evidence type="ECO:0000313" key="1">
    <source>
        <dbReference type="EMBL" id="KAK1868237.1"/>
    </source>
</evidence>
<name>A0ACC3CDH6_PYRYE</name>
<protein>
    <submittedName>
        <fullName evidence="1">Uncharacterized protein</fullName>
    </submittedName>
</protein>
<proteinExistence type="predicted"/>
<keyword evidence="2" id="KW-1185">Reference proteome</keyword>